<dbReference type="InterPro" id="IPR036427">
    <property type="entry name" value="Bromodomain-like_sf"/>
</dbReference>
<keyword evidence="5" id="KW-0175">Coiled coil</keyword>
<keyword evidence="1" id="KW-0805">Transcription regulation</keyword>
<dbReference type="InParanoid" id="D8M0W5"/>
<reference evidence="9" key="1">
    <citation type="submission" date="2010-02" db="EMBL/GenBank/DDBJ databases">
        <title>Sequencing and annotation of the Blastocystis hominis genome.</title>
        <authorList>
            <person name="Wincker P."/>
        </authorList>
    </citation>
    <scope>NUCLEOTIDE SEQUENCE</scope>
    <source>
        <strain evidence="9">Singapore isolate B</strain>
    </source>
</reference>
<dbReference type="InterPro" id="IPR001487">
    <property type="entry name" value="Bromodomain"/>
</dbReference>
<evidence type="ECO:0000256" key="1">
    <source>
        <dbReference type="ARBA" id="ARBA00023015"/>
    </source>
</evidence>
<evidence type="ECO:0000256" key="6">
    <source>
        <dbReference type="SAM" id="MobiDB-lite"/>
    </source>
</evidence>
<feature type="coiled-coil region" evidence="5">
    <location>
        <begin position="152"/>
        <end position="186"/>
    </location>
</feature>
<dbReference type="SUPFAM" id="SSF47370">
    <property type="entry name" value="Bromodomain"/>
    <property type="match status" value="1"/>
</dbReference>
<feature type="domain" description="Bromo" evidence="7">
    <location>
        <begin position="12"/>
        <end position="84"/>
    </location>
</feature>
<evidence type="ECO:0000313" key="10">
    <source>
        <dbReference type="Proteomes" id="UP000008312"/>
    </source>
</evidence>
<dbReference type="Gene3D" id="1.20.1270.220">
    <property type="match status" value="1"/>
</dbReference>
<dbReference type="PRINTS" id="PR00503">
    <property type="entry name" value="BROMODOMAIN"/>
</dbReference>
<sequence length="304" mass="34760">MALCAKSLKKLMMHKWAGPFLHPVDPVALGLSDYFDVVKHPMDFSTILSQIENHELRSKDEFASKVNLVFDNALLYNSKGSDVHIMASELQSLFAKEMETITGQIFAAGPDAQAPTYYVPSRRERAPLPDIPPKLPRVSESRPAKSSAEKARLAQKEEMEMMKSRIQQLEGELSRMTQEVNERQGKGEKALDARPMTMEEKKALSMEINQLKGSDLEEVVRIVWGQMAGEQMQQNDIELDLSAMPNETLRKLERYIVQCKEAKKAPKRQRKAHLHTPREKTFDFDDNQFVDDFEDSLDSVQEEY</sequence>
<keyword evidence="2 4" id="KW-0103">Bromodomain</keyword>
<evidence type="ECO:0000256" key="2">
    <source>
        <dbReference type="ARBA" id="ARBA00023117"/>
    </source>
</evidence>
<keyword evidence="3" id="KW-0804">Transcription</keyword>
<dbReference type="GeneID" id="24919053"/>
<organism evidence="9">
    <name type="scientific">Blastocystis hominis</name>
    <dbReference type="NCBI Taxonomy" id="12968"/>
    <lineage>
        <taxon>Eukaryota</taxon>
        <taxon>Sar</taxon>
        <taxon>Stramenopiles</taxon>
        <taxon>Bigyra</taxon>
        <taxon>Opalozoa</taxon>
        <taxon>Opalinata</taxon>
        <taxon>Blastocystidae</taxon>
        <taxon>Blastocystis</taxon>
    </lineage>
</organism>
<dbReference type="EMBL" id="FN668644">
    <property type="protein sequence ID" value="CBK21704.2"/>
    <property type="molecule type" value="Genomic_DNA"/>
</dbReference>
<dbReference type="Proteomes" id="UP000008312">
    <property type="component" value="Unassembled WGS sequence"/>
</dbReference>
<gene>
    <name evidence="9" type="ORF">GSBLH_T00001828001</name>
</gene>
<evidence type="ECO:0000313" key="9">
    <source>
        <dbReference type="EMBL" id="CBK21704.2"/>
    </source>
</evidence>
<evidence type="ECO:0000259" key="7">
    <source>
        <dbReference type="PROSITE" id="PS50014"/>
    </source>
</evidence>
<evidence type="ECO:0000256" key="4">
    <source>
        <dbReference type="PROSITE-ProRule" id="PRU00035"/>
    </source>
</evidence>
<dbReference type="Pfam" id="PF00439">
    <property type="entry name" value="Bromodomain"/>
    <property type="match status" value="1"/>
</dbReference>
<feature type="compositionally biased region" description="Basic and acidic residues" evidence="6">
    <location>
        <begin position="137"/>
        <end position="150"/>
    </location>
</feature>
<dbReference type="InterPro" id="IPR038336">
    <property type="entry name" value="NET_sf"/>
</dbReference>
<protein>
    <recommendedName>
        <fullName evidence="11">Bromo domain-containing protein</fullName>
    </recommendedName>
</protein>
<dbReference type="PROSITE" id="PS51525">
    <property type="entry name" value="NET"/>
    <property type="match status" value="1"/>
</dbReference>
<dbReference type="PROSITE" id="PS50014">
    <property type="entry name" value="BROMODOMAIN_2"/>
    <property type="match status" value="1"/>
</dbReference>
<evidence type="ECO:0000256" key="3">
    <source>
        <dbReference type="ARBA" id="ARBA00023163"/>
    </source>
</evidence>
<dbReference type="AlphaFoldDB" id="D8M0W5"/>
<dbReference type="OrthoDB" id="21449at2759"/>
<evidence type="ECO:0008006" key="11">
    <source>
        <dbReference type="Google" id="ProtNLM"/>
    </source>
</evidence>
<dbReference type="OMA" id="WVFYEPL"/>
<evidence type="ECO:0000256" key="5">
    <source>
        <dbReference type="SAM" id="Coils"/>
    </source>
</evidence>
<dbReference type="SMART" id="SM00297">
    <property type="entry name" value="BROMO"/>
    <property type="match status" value="1"/>
</dbReference>
<dbReference type="RefSeq" id="XP_012895752.1">
    <property type="nucleotide sequence ID" value="XM_013040298.1"/>
</dbReference>
<accession>D8M0W5</accession>
<proteinExistence type="predicted"/>
<name>D8M0W5_BLAHO</name>
<dbReference type="InterPro" id="IPR027353">
    <property type="entry name" value="NET_dom"/>
</dbReference>
<feature type="domain" description="NET" evidence="8">
    <location>
        <begin position="186"/>
        <end position="267"/>
    </location>
</feature>
<dbReference type="Pfam" id="PF17035">
    <property type="entry name" value="BET"/>
    <property type="match status" value="1"/>
</dbReference>
<keyword evidence="10" id="KW-1185">Reference proteome</keyword>
<feature type="region of interest" description="Disordered" evidence="6">
    <location>
        <begin position="122"/>
        <end position="150"/>
    </location>
</feature>
<evidence type="ECO:0000259" key="8">
    <source>
        <dbReference type="PROSITE" id="PS51525"/>
    </source>
</evidence>
<dbReference type="PANTHER" id="PTHR45926">
    <property type="entry name" value="OSJNBA0053K19.4 PROTEIN"/>
    <property type="match status" value="1"/>
</dbReference>
<dbReference type="Gene3D" id="1.20.920.10">
    <property type="entry name" value="Bromodomain-like"/>
    <property type="match status" value="1"/>
</dbReference>